<evidence type="ECO:0000256" key="1">
    <source>
        <dbReference type="ARBA" id="ARBA00004370"/>
    </source>
</evidence>
<sequence>MTTETVEAPRSARAAKRTTNWEKWGWLYMRGSGVLLIVLIFGHLFTNLIAGKGGVKAIDFAFVGGKWSNPFWQVWDFLMLWLALIHGSNGMRTIVNDYVSNPKVRRVMLIALLASTAVLLLLGTLVIFTFTPCPAGALPADLPSFCPAQ</sequence>
<dbReference type="SUPFAM" id="SSF81343">
    <property type="entry name" value="Fumarate reductase respiratory complex transmembrane subunits"/>
    <property type="match status" value="1"/>
</dbReference>
<keyword evidence="3 8" id="KW-0812">Transmembrane</keyword>
<name>A0ABP8DZM6_9MICO</name>
<evidence type="ECO:0000313" key="10">
    <source>
        <dbReference type="Proteomes" id="UP001501594"/>
    </source>
</evidence>
<evidence type="ECO:0000256" key="6">
    <source>
        <dbReference type="ARBA" id="ARBA00023004"/>
    </source>
</evidence>
<evidence type="ECO:0000256" key="7">
    <source>
        <dbReference type="ARBA" id="ARBA00023136"/>
    </source>
</evidence>
<evidence type="ECO:0000256" key="2">
    <source>
        <dbReference type="ARBA" id="ARBA00022617"/>
    </source>
</evidence>
<keyword evidence="10" id="KW-1185">Reference proteome</keyword>
<keyword evidence="4" id="KW-0479">Metal-binding</keyword>
<comment type="caution">
    <text evidence="9">The sequence shown here is derived from an EMBL/GenBank/DDBJ whole genome shotgun (WGS) entry which is preliminary data.</text>
</comment>
<keyword evidence="7 8" id="KW-0472">Membrane</keyword>
<evidence type="ECO:0000313" key="9">
    <source>
        <dbReference type="EMBL" id="GAA4265430.1"/>
    </source>
</evidence>
<feature type="transmembrane region" description="Helical" evidence="8">
    <location>
        <begin position="27"/>
        <end position="50"/>
    </location>
</feature>
<dbReference type="CDD" id="cd03500">
    <property type="entry name" value="SQR_TypeA_SdhD_like"/>
    <property type="match status" value="1"/>
</dbReference>
<dbReference type="Pfam" id="PF01127">
    <property type="entry name" value="Sdh_cyt"/>
    <property type="match status" value="1"/>
</dbReference>
<protein>
    <submittedName>
        <fullName evidence="9">Succinate dehydrogenase, hydrophobic membrane anchor protein</fullName>
    </submittedName>
</protein>
<keyword evidence="2" id="KW-0349">Heme</keyword>
<evidence type="ECO:0000256" key="4">
    <source>
        <dbReference type="ARBA" id="ARBA00022723"/>
    </source>
</evidence>
<accession>A0ABP8DZM6</accession>
<organism evidence="9 10">
    <name type="scientific">Frondihabitans peucedani</name>
    <dbReference type="NCBI Taxonomy" id="598626"/>
    <lineage>
        <taxon>Bacteria</taxon>
        <taxon>Bacillati</taxon>
        <taxon>Actinomycetota</taxon>
        <taxon>Actinomycetes</taxon>
        <taxon>Micrococcales</taxon>
        <taxon>Microbacteriaceae</taxon>
        <taxon>Frondihabitans</taxon>
    </lineage>
</organism>
<reference evidence="10" key="1">
    <citation type="journal article" date="2019" name="Int. J. Syst. Evol. Microbiol.">
        <title>The Global Catalogue of Microorganisms (GCM) 10K type strain sequencing project: providing services to taxonomists for standard genome sequencing and annotation.</title>
        <authorList>
            <consortium name="The Broad Institute Genomics Platform"/>
            <consortium name="The Broad Institute Genome Sequencing Center for Infectious Disease"/>
            <person name="Wu L."/>
            <person name="Ma J."/>
        </authorList>
    </citation>
    <scope>NUCLEOTIDE SEQUENCE [LARGE SCALE GENOMIC DNA]</scope>
    <source>
        <strain evidence="10">JCM 17442</strain>
    </source>
</reference>
<dbReference type="Proteomes" id="UP001501594">
    <property type="component" value="Unassembled WGS sequence"/>
</dbReference>
<keyword evidence="5 8" id="KW-1133">Transmembrane helix</keyword>
<evidence type="ECO:0000256" key="5">
    <source>
        <dbReference type="ARBA" id="ARBA00022989"/>
    </source>
</evidence>
<gene>
    <name evidence="9" type="primary">sdhD</name>
    <name evidence="9" type="ORF">GCM10022256_10420</name>
</gene>
<evidence type="ECO:0000256" key="3">
    <source>
        <dbReference type="ARBA" id="ARBA00022692"/>
    </source>
</evidence>
<feature type="transmembrane region" description="Helical" evidence="8">
    <location>
        <begin position="70"/>
        <end position="87"/>
    </location>
</feature>
<keyword evidence="6" id="KW-0408">Iron</keyword>
<evidence type="ECO:0000256" key="8">
    <source>
        <dbReference type="SAM" id="Phobius"/>
    </source>
</evidence>
<dbReference type="RefSeq" id="WP_344793960.1">
    <property type="nucleotide sequence ID" value="NZ_BAABAU010000001.1"/>
</dbReference>
<dbReference type="InterPro" id="IPR034804">
    <property type="entry name" value="SQR/QFR_C/D"/>
</dbReference>
<feature type="transmembrane region" description="Helical" evidence="8">
    <location>
        <begin position="107"/>
        <end position="130"/>
    </location>
</feature>
<dbReference type="InterPro" id="IPR000701">
    <property type="entry name" value="SuccDH_FuR_B_TM-su"/>
</dbReference>
<dbReference type="EMBL" id="BAABAU010000001">
    <property type="protein sequence ID" value="GAA4265430.1"/>
    <property type="molecule type" value="Genomic_DNA"/>
</dbReference>
<dbReference type="Gene3D" id="1.20.1300.10">
    <property type="entry name" value="Fumarate reductase/succinate dehydrogenase, transmembrane subunit"/>
    <property type="match status" value="1"/>
</dbReference>
<proteinExistence type="predicted"/>
<comment type="subcellular location">
    <subcellularLocation>
        <location evidence="1">Membrane</location>
    </subcellularLocation>
</comment>